<evidence type="ECO:0000259" key="1">
    <source>
        <dbReference type="Pfam" id="PF14291"/>
    </source>
</evidence>
<dbReference type="InterPro" id="IPR025398">
    <property type="entry name" value="DUF4371"/>
</dbReference>
<name>A0ABD3UUK0_SINWO</name>
<evidence type="ECO:0000313" key="3">
    <source>
        <dbReference type="Proteomes" id="UP001634394"/>
    </source>
</evidence>
<proteinExistence type="predicted"/>
<keyword evidence="3" id="KW-1185">Reference proteome</keyword>
<feature type="domain" description="DUF4371" evidence="1">
    <location>
        <begin position="3"/>
        <end position="101"/>
    </location>
</feature>
<comment type="caution">
    <text evidence="2">The sequence shown here is derived from an EMBL/GenBank/DDBJ whole genome shotgun (WGS) entry which is preliminary data.</text>
</comment>
<dbReference type="EMBL" id="JBJQND010000015">
    <property type="protein sequence ID" value="KAL3851950.1"/>
    <property type="molecule type" value="Genomic_DNA"/>
</dbReference>
<accession>A0ABD3UUK0</accession>
<dbReference type="Proteomes" id="UP001634394">
    <property type="component" value="Unassembled WGS sequence"/>
</dbReference>
<evidence type="ECO:0000313" key="2">
    <source>
        <dbReference type="EMBL" id="KAL3851950.1"/>
    </source>
</evidence>
<dbReference type="PANTHER" id="PTHR45749">
    <property type="match status" value="1"/>
</dbReference>
<dbReference type="PANTHER" id="PTHR45749:SF23">
    <property type="entry name" value="ZINC FINGER MYM-TYPE PROTEIN 1-LIKE"/>
    <property type="match status" value="1"/>
</dbReference>
<organism evidence="2 3">
    <name type="scientific">Sinanodonta woodiana</name>
    <name type="common">Chinese pond mussel</name>
    <name type="synonym">Anodonta woodiana</name>
    <dbReference type="NCBI Taxonomy" id="1069815"/>
    <lineage>
        <taxon>Eukaryota</taxon>
        <taxon>Metazoa</taxon>
        <taxon>Spiralia</taxon>
        <taxon>Lophotrochozoa</taxon>
        <taxon>Mollusca</taxon>
        <taxon>Bivalvia</taxon>
        <taxon>Autobranchia</taxon>
        <taxon>Heteroconchia</taxon>
        <taxon>Palaeoheterodonta</taxon>
        <taxon>Unionida</taxon>
        <taxon>Unionoidea</taxon>
        <taxon>Unionidae</taxon>
        <taxon>Unioninae</taxon>
        <taxon>Sinanodonta</taxon>
    </lineage>
</organism>
<dbReference type="AlphaFoldDB" id="A0ABD3UUK0"/>
<protein>
    <recommendedName>
        <fullName evidence="1">DUF4371 domain-containing protein</fullName>
    </recommendedName>
</protein>
<sequence length="110" mass="12847">MVQKVHRLIMDEVWFSGYFSLSVDSTPDLSHVDQVSVVLRYFIDGEPIELFLTVLELQSHTGEDMAKQVLQYLREVCNLNFSKCRGQSYDNAANMSGHYKGMQQFFFRRK</sequence>
<dbReference type="Pfam" id="PF14291">
    <property type="entry name" value="DUF4371"/>
    <property type="match status" value="1"/>
</dbReference>
<gene>
    <name evidence="2" type="ORF">ACJMK2_015640</name>
</gene>
<reference evidence="2 3" key="1">
    <citation type="submission" date="2024-11" db="EMBL/GenBank/DDBJ databases">
        <title>Chromosome-level genome assembly of the freshwater bivalve Anodonta woodiana.</title>
        <authorList>
            <person name="Chen X."/>
        </authorList>
    </citation>
    <scope>NUCLEOTIDE SEQUENCE [LARGE SCALE GENOMIC DNA]</scope>
    <source>
        <strain evidence="2">MN2024</strain>
        <tissue evidence="2">Gills</tissue>
    </source>
</reference>